<dbReference type="InterPro" id="IPR000182">
    <property type="entry name" value="GNAT_dom"/>
</dbReference>
<dbReference type="EMBL" id="QLYR01000011">
    <property type="protein sequence ID" value="RAQ22567.1"/>
    <property type="molecule type" value="Genomic_DNA"/>
</dbReference>
<keyword evidence="2" id="KW-0808">Transferase</keyword>
<dbReference type="InterPro" id="IPR016181">
    <property type="entry name" value="Acyl_CoA_acyltransferase"/>
</dbReference>
<name>A0A328U924_9FIRM</name>
<evidence type="ECO:0000313" key="3">
    <source>
        <dbReference type="Proteomes" id="UP000249377"/>
    </source>
</evidence>
<evidence type="ECO:0000313" key="2">
    <source>
        <dbReference type="EMBL" id="RAQ22567.1"/>
    </source>
</evidence>
<feature type="domain" description="N-acetyltransferase" evidence="1">
    <location>
        <begin position="114"/>
        <end position="261"/>
    </location>
</feature>
<dbReference type="CDD" id="cd04301">
    <property type="entry name" value="NAT_SF"/>
    <property type="match status" value="1"/>
</dbReference>
<dbReference type="Gene3D" id="3.40.630.30">
    <property type="match status" value="1"/>
</dbReference>
<keyword evidence="3" id="KW-1185">Reference proteome</keyword>
<comment type="caution">
    <text evidence="2">The sequence shown here is derived from an EMBL/GenBank/DDBJ whole genome shotgun (WGS) entry which is preliminary data.</text>
</comment>
<evidence type="ECO:0000259" key="1">
    <source>
        <dbReference type="PROSITE" id="PS51186"/>
    </source>
</evidence>
<dbReference type="AlphaFoldDB" id="A0A328U924"/>
<protein>
    <submittedName>
        <fullName evidence="2">N-acetyltransferase</fullName>
    </submittedName>
</protein>
<reference evidence="2 3" key="1">
    <citation type="submission" date="2018-06" db="EMBL/GenBank/DDBJ databases">
        <title>Noncontiguous genome sequence of Ruminococcaceae bacterium ASD2818.</title>
        <authorList>
            <person name="Chaplin A.V."/>
            <person name="Sokolova S.R."/>
            <person name="Kochetkova T.O."/>
            <person name="Goltsov A.Y."/>
            <person name="Trofimov D.Y."/>
            <person name="Efimov B.A."/>
        </authorList>
    </citation>
    <scope>NUCLEOTIDE SEQUENCE [LARGE SCALE GENOMIC DNA]</scope>
    <source>
        <strain evidence="2 3">ASD2818</strain>
    </source>
</reference>
<gene>
    <name evidence="2" type="ORF">DPQ25_12310</name>
</gene>
<dbReference type="Pfam" id="PF13508">
    <property type="entry name" value="Acetyltransf_7"/>
    <property type="match status" value="1"/>
</dbReference>
<sequence length="261" mass="28034">MVQAVTVSEMLYGHGLEADFFGCRIVALAGAYGLAQPFVRFWRQSQGAYLACLDGSAVLSGTGTADWEELQAFLPAAGVRSVLCDAAVAVHLPAFPVQADGVVLARMREGGAAVPEHELNPGPRELYSLLKQCETNTFRAPPFEGFYLDLSHRTRHGAAVSVAVRENGGELAACAFSTVQTASLAVISGVAVRPGCRGKGLGSQVVRALQAHLSAPRVCVYRARGENEAFYRALGFQQSASFVELRVLPEQPERLMRRLIE</sequence>
<dbReference type="Proteomes" id="UP000249377">
    <property type="component" value="Unassembled WGS sequence"/>
</dbReference>
<dbReference type="GO" id="GO:0016747">
    <property type="term" value="F:acyltransferase activity, transferring groups other than amino-acyl groups"/>
    <property type="evidence" value="ECO:0007669"/>
    <property type="project" value="InterPro"/>
</dbReference>
<dbReference type="PROSITE" id="PS51186">
    <property type="entry name" value="GNAT"/>
    <property type="match status" value="1"/>
</dbReference>
<proteinExistence type="predicted"/>
<dbReference type="SUPFAM" id="SSF55729">
    <property type="entry name" value="Acyl-CoA N-acyltransferases (Nat)"/>
    <property type="match status" value="1"/>
</dbReference>
<organism evidence="2 3">
    <name type="scientific">Hydrogeniiclostridium mannosilyticum</name>
    <dbReference type="NCBI Taxonomy" id="2764322"/>
    <lineage>
        <taxon>Bacteria</taxon>
        <taxon>Bacillati</taxon>
        <taxon>Bacillota</taxon>
        <taxon>Clostridia</taxon>
        <taxon>Eubacteriales</taxon>
        <taxon>Acutalibacteraceae</taxon>
        <taxon>Hydrogeniiclostridium</taxon>
    </lineage>
</organism>
<accession>A0A328U924</accession>